<organism evidence="1">
    <name type="scientific">Mycobacterium xenopi 4042</name>
    <dbReference type="NCBI Taxonomy" id="1299334"/>
    <lineage>
        <taxon>Bacteria</taxon>
        <taxon>Bacillati</taxon>
        <taxon>Actinomycetota</taxon>
        <taxon>Actinomycetes</taxon>
        <taxon>Mycobacteriales</taxon>
        <taxon>Mycobacteriaceae</taxon>
        <taxon>Mycobacterium</taxon>
    </lineage>
</organism>
<gene>
    <name evidence="1" type="ORF">I553_6696</name>
</gene>
<sequence>MIAESFRSTCCLPFQVFLLQADLTAWSSWHICRSGPRL</sequence>
<proteinExistence type="predicted"/>
<dbReference type="EMBL" id="JAOB01000017">
    <property type="protein sequence ID" value="EUA66139.1"/>
    <property type="molecule type" value="Genomic_DNA"/>
</dbReference>
<name>X8DCN7_MYCXE</name>
<comment type="caution">
    <text evidence="1">The sequence shown here is derived from an EMBL/GenBank/DDBJ whole genome shotgun (WGS) entry which is preliminary data.</text>
</comment>
<protein>
    <submittedName>
        <fullName evidence="1">Uncharacterized protein</fullName>
    </submittedName>
</protein>
<reference evidence="1" key="1">
    <citation type="submission" date="2014-01" db="EMBL/GenBank/DDBJ databases">
        <authorList>
            <person name="Brown-Elliot B."/>
            <person name="Wallace R."/>
            <person name="Lenaerts A."/>
            <person name="Ordway D."/>
            <person name="DeGroote M.A."/>
            <person name="Parker T."/>
            <person name="Sizemore C."/>
            <person name="Tallon L.J."/>
            <person name="Sadzewicz L.K."/>
            <person name="Sengamalay N."/>
            <person name="Fraser C.M."/>
            <person name="Hine E."/>
            <person name="Shefchek K.A."/>
            <person name="Das S.P."/>
            <person name="Tettelin H."/>
        </authorList>
    </citation>
    <scope>NUCLEOTIDE SEQUENCE [LARGE SCALE GENOMIC DNA]</scope>
    <source>
        <strain evidence="1">4042</strain>
    </source>
</reference>
<accession>X8DCN7</accession>
<dbReference type="AlphaFoldDB" id="X8DCN7"/>
<evidence type="ECO:0000313" key="1">
    <source>
        <dbReference type="EMBL" id="EUA66139.1"/>
    </source>
</evidence>